<comment type="subcellular location">
    <subcellularLocation>
        <location evidence="1">Membrane</location>
        <topology evidence="1">Multi-pass membrane protein</topology>
    </subcellularLocation>
</comment>
<proteinExistence type="predicted"/>
<keyword evidence="7" id="KW-1185">Reference proteome</keyword>
<evidence type="ECO:0000313" key="7">
    <source>
        <dbReference type="Proteomes" id="UP000272942"/>
    </source>
</evidence>
<evidence type="ECO:0000256" key="3">
    <source>
        <dbReference type="ARBA" id="ARBA00022989"/>
    </source>
</evidence>
<dbReference type="GO" id="GO:0022857">
    <property type="term" value="F:transmembrane transporter activity"/>
    <property type="evidence" value="ECO:0007669"/>
    <property type="project" value="TreeGrafter"/>
</dbReference>
<dbReference type="GO" id="GO:0007224">
    <property type="term" value="P:smoothened signaling pathway"/>
    <property type="evidence" value="ECO:0007669"/>
    <property type="project" value="TreeGrafter"/>
</dbReference>
<accession>A0A183AN67</accession>
<keyword evidence="3" id="KW-1133">Transmembrane helix</keyword>
<dbReference type="PANTHER" id="PTHR45951:SF3">
    <property type="entry name" value="PROTEIN DISPATCHED"/>
    <property type="match status" value="1"/>
</dbReference>
<dbReference type="PANTHER" id="PTHR45951">
    <property type="entry name" value="PROTEIN DISPATCHED-RELATED"/>
    <property type="match status" value="1"/>
</dbReference>
<dbReference type="InterPro" id="IPR052081">
    <property type="entry name" value="Dispatched_Hh_regulator"/>
</dbReference>
<dbReference type="Proteomes" id="UP000272942">
    <property type="component" value="Unassembled WGS sequence"/>
</dbReference>
<dbReference type="GO" id="GO:0016020">
    <property type="term" value="C:membrane"/>
    <property type="evidence" value="ECO:0007669"/>
    <property type="project" value="UniProtKB-SubCell"/>
</dbReference>
<keyword evidence="5" id="KW-0325">Glycoprotein</keyword>
<dbReference type="EMBL" id="UZAN01045925">
    <property type="protein sequence ID" value="VDP83439.1"/>
    <property type="molecule type" value="Genomic_DNA"/>
</dbReference>
<organism evidence="8">
    <name type="scientific">Echinostoma caproni</name>
    <dbReference type="NCBI Taxonomy" id="27848"/>
    <lineage>
        <taxon>Eukaryota</taxon>
        <taxon>Metazoa</taxon>
        <taxon>Spiralia</taxon>
        <taxon>Lophotrochozoa</taxon>
        <taxon>Platyhelminthes</taxon>
        <taxon>Trematoda</taxon>
        <taxon>Digenea</taxon>
        <taxon>Plagiorchiida</taxon>
        <taxon>Echinostomata</taxon>
        <taxon>Echinostomatoidea</taxon>
        <taxon>Echinostomatidae</taxon>
        <taxon>Echinostoma</taxon>
    </lineage>
</organism>
<dbReference type="WBParaSite" id="ECPE_0000842801-mRNA-1">
    <property type="protein sequence ID" value="ECPE_0000842801-mRNA-1"/>
    <property type="gene ID" value="ECPE_0000842801"/>
</dbReference>
<evidence type="ECO:0000313" key="8">
    <source>
        <dbReference type="WBParaSite" id="ECPE_0000842801-mRNA-1"/>
    </source>
</evidence>
<evidence type="ECO:0000256" key="2">
    <source>
        <dbReference type="ARBA" id="ARBA00022692"/>
    </source>
</evidence>
<keyword evidence="2" id="KW-0812">Transmembrane</keyword>
<evidence type="ECO:0000313" key="6">
    <source>
        <dbReference type="EMBL" id="VDP83439.1"/>
    </source>
</evidence>
<evidence type="ECO:0000256" key="4">
    <source>
        <dbReference type="ARBA" id="ARBA00023136"/>
    </source>
</evidence>
<evidence type="ECO:0000256" key="1">
    <source>
        <dbReference type="ARBA" id="ARBA00004141"/>
    </source>
</evidence>
<sequence length="249" mass="28196">MLKPRPYHVGNAGSPLITEEWPNLWQAYAGHSRIVFSMDRSHGNGRRENRTIIPGGTWFTNPHALPSLCELQHRIERLPTYQQECLLRPNTSHLADNPCCPMWSLPNLVAALLHKISCHEITPSDAQLVGQLLSDCLPAFRNGTLKRSCWDRYGSDPRLLCPLVEPVRCLRSPLIPFILATSLPDQSPQADSWRTTLFQLPVRQANSLAIWLELEELEHSGNLTHGLQVPIHMLVSKRLFSSFLEDMTS</sequence>
<name>A0A183AN67_9TREM</name>
<reference evidence="8" key="1">
    <citation type="submission" date="2016-06" db="UniProtKB">
        <authorList>
            <consortium name="WormBaseParasite"/>
        </authorList>
    </citation>
    <scope>IDENTIFICATION</scope>
</reference>
<dbReference type="AlphaFoldDB" id="A0A183AN67"/>
<protein>
    <submittedName>
        <fullName evidence="8">ORF3</fullName>
    </submittedName>
</protein>
<keyword evidence="4" id="KW-0472">Membrane</keyword>
<evidence type="ECO:0000256" key="5">
    <source>
        <dbReference type="ARBA" id="ARBA00023180"/>
    </source>
</evidence>
<reference evidence="6 7" key="2">
    <citation type="submission" date="2018-11" db="EMBL/GenBank/DDBJ databases">
        <authorList>
            <consortium name="Pathogen Informatics"/>
        </authorList>
    </citation>
    <scope>NUCLEOTIDE SEQUENCE [LARGE SCALE GENOMIC DNA]</scope>
    <source>
        <strain evidence="6 7">Egypt</strain>
    </source>
</reference>
<gene>
    <name evidence="6" type="ORF">ECPE_LOCUS8402</name>
</gene>
<dbReference type="OrthoDB" id="193905at2759"/>